<dbReference type="Pfam" id="PF12928">
    <property type="entry name" value="tRNA_int_end_N2"/>
    <property type="match status" value="1"/>
</dbReference>
<dbReference type="AlphaFoldDB" id="A0AAV8F0D3"/>
<reference evidence="5" key="1">
    <citation type="submission" date="2022-08" db="EMBL/GenBank/DDBJ databases">
        <authorList>
            <person name="Marques A."/>
        </authorList>
    </citation>
    <scope>NUCLEOTIDE SEQUENCE</scope>
    <source>
        <strain evidence="5">RhyPub2mFocal</strain>
        <tissue evidence="5">Leaves</tissue>
    </source>
</reference>
<dbReference type="EMBL" id="JAMFTS010000002">
    <property type="protein sequence ID" value="KAJ4785845.1"/>
    <property type="molecule type" value="Genomic_DNA"/>
</dbReference>
<comment type="similarity">
    <text evidence="1">Belongs to the SEN54 family.</text>
</comment>
<keyword evidence="6" id="KW-1185">Reference proteome</keyword>
<dbReference type="Proteomes" id="UP001140206">
    <property type="component" value="Chromosome 2"/>
</dbReference>
<dbReference type="PANTHER" id="PTHR21027:SF1">
    <property type="entry name" value="TRNA-SPLICING ENDONUCLEASE SUBUNIT SEN54"/>
    <property type="match status" value="1"/>
</dbReference>
<evidence type="ECO:0000256" key="3">
    <source>
        <dbReference type="SAM" id="MobiDB-lite"/>
    </source>
</evidence>
<name>A0AAV8F0D3_9POAL</name>
<comment type="caution">
    <text evidence="5">The sequence shown here is derived from an EMBL/GenBank/DDBJ whole genome shotgun (WGS) entry which is preliminary data.</text>
</comment>
<dbReference type="PANTHER" id="PTHR21027">
    <property type="entry name" value="TRNA-SPLICING ENDONUCLEASE SUBUNIT SEN54"/>
    <property type="match status" value="1"/>
</dbReference>
<feature type="region of interest" description="Disordered" evidence="3">
    <location>
        <begin position="1"/>
        <end position="42"/>
    </location>
</feature>
<evidence type="ECO:0000256" key="1">
    <source>
        <dbReference type="ARBA" id="ARBA00005736"/>
    </source>
</evidence>
<proteinExistence type="inferred from homology"/>
<keyword evidence="2" id="KW-0819">tRNA processing</keyword>
<evidence type="ECO:0000313" key="5">
    <source>
        <dbReference type="EMBL" id="KAJ4785845.1"/>
    </source>
</evidence>
<accession>A0AAV8F0D3</accession>
<dbReference type="GO" id="GO:0004519">
    <property type="term" value="F:endonuclease activity"/>
    <property type="evidence" value="ECO:0007669"/>
    <property type="project" value="UniProtKB-KW"/>
</dbReference>
<dbReference type="InterPro" id="IPR024336">
    <property type="entry name" value="tRNA_splic_suSen54_N"/>
</dbReference>
<evidence type="ECO:0000313" key="6">
    <source>
        <dbReference type="Proteomes" id="UP001140206"/>
    </source>
</evidence>
<sequence length="258" mass="29311">MDGEEVSKVEGETRRRRKGKGKERGENPARNRQQNNFLPSSSLSGCQIRTEVSKARWVEEIGMAQVIEKNGSLWATTGVIRNGNLYCHIEEIGYLAQIGALVLLDDGENVMGLKDIFTKCADRRYGCTWEFFEAYRDLKSLGFIVGRHGQPWSLKHDNLKPNSNFTVDTDFIADRIEELQIGAANLIFDIYKPNSKFKKTDPGAPSFIICLVGDWPPIRKEVEYLEEKCKLVPLKFCHVNHGDVRFFSFPEVSLPVLP</sequence>
<dbReference type="InterPro" id="IPR024337">
    <property type="entry name" value="tRNA_splic_suSen54"/>
</dbReference>
<keyword evidence="5" id="KW-0540">Nuclease</keyword>
<evidence type="ECO:0000256" key="2">
    <source>
        <dbReference type="ARBA" id="ARBA00022694"/>
    </source>
</evidence>
<keyword evidence="5" id="KW-0378">Hydrolase</keyword>
<organism evidence="5 6">
    <name type="scientific">Rhynchospora pubera</name>
    <dbReference type="NCBI Taxonomy" id="906938"/>
    <lineage>
        <taxon>Eukaryota</taxon>
        <taxon>Viridiplantae</taxon>
        <taxon>Streptophyta</taxon>
        <taxon>Embryophyta</taxon>
        <taxon>Tracheophyta</taxon>
        <taxon>Spermatophyta</taxon>
        <taxon>Magnoliopsida</taxon>
        <taxon>Liliopsida</taxon>
        <taxon>Poales</taxon>
        <taxon>Cyperaceae</taxon>
        <taxon>Cyperoideae</taxon>
        <taxon>Rhynchosporeae</taxon>
        <taxon>Rhynchospora</taxon>
    </lineage>
</organism>
<feature type="compositionally biased region" description="Polar residues" evidence="3">
    <location>
        <begin position="30"/>
        <end position="42"/>
    </location>
</feature>
<dbReference type="GO" id="GO:0000379">
    <property type="term" value="P:tRNA-type intron splice site recognition and cleavage"/>
    <property type="evidence" value="ECO:0007669"/>
    <property type="project" value="TreeGrafter"/>
</dbReference>
<keyword evidence="5" id="KW-0255">Endonuclease</keyword>
<evidence type="ECO:0000259" key="4">
    <source>
        <dbReference type="Pfam" id="PF12928"/>
    </source>
</evidence>
<feature type="compositionally biased region" description="Basic and acidic residues" evidence="3">
    <location>
        <begin position="1"/>
        <end position="13"/>
    </location>
</feature>
<protein>
    <submittedName>
        <fullName evidence="5">tRNA-splicing endonuclease subunit</fullName>
    </submittedName>
</protein>
<dbReference type="GO" id="GO:0000214">
    <property type="term" value="C:tRNA-intron endonuclease complex"/>
    <property type="evidence" value="ECO:0007669"/>
    <property type="project" value="TreeGrafter"/>
</dbReference>
<feature type="domain" description="tRNA-splicing endonuclease subunit Sen54 N-terminal" evidence="4">
    <location>
        <begin position="50"/>
        <end position="103"/>
    </location>
</feature>
<gene>
    <name evidence="5" type="ORF">LUZ62_037091</name>
</gene>